<feature type="domain" description="Restriction endonuclease type IV Mrr" evidence="3">
    <location>
        <begin position="147"/>
        <end position="258"/>
    </location>
</feature>
<keyword evidence="5" id="KW-1185">Reference proteome</keyword>
<dbReference type="GO" id="GO:0009307">
    <property type="term" value="P:DNA restriction-modification system"/>
    <property type="evidence" value="ECO:0007669"/>
    <property type="project" value="InterPro"/>
</dbReference>
<evidence type="ECO:0000256" key="1">
    <source>
        <dbReference type="SAM" id="MobiDB-lite"/>
    </source>
</evidence>
<feature type="transmembrane region" description="Helical" evidence="2">
    <location>
        <begin position="21"/>
        <end position="44"/>
    </location>
</feature>
<dbReference type="InterPro" id="IPR011335">
    <property type="entry name" value="Restrct_endonuc-II-like"/>
</dbReference>
<proteinExistence type="predicted"/>
<accession>A0A1G9GLA0</accession>
<dbReference type="SUPFAM" id="SSF52980">
    <property type="entry name" value="Restriction endonuclease-like"/>
    <property type="match status" value="1"/>
</dbReference>
<dbReference type="Proteomes" id="UP000199155">
    <property type="component" value="Unassembled WGS sequence"/>
</dbReference>
<keyword evidence="2" id="KW-1133">Transmembrane helix</keyword>
<sequence>MQIRETSGRTGTRAEAGLLRGLLVGLGLVAAVVCAAMLLFVRFAYWAGDHPVACALLAVPAIALFYALLRAMPRARELRGAVRRGMRQADRELAAARAEFTDAATPEDRLASPQTVGSEARTLPLPPLATRDGRTAVLPPLDLDFAALDPDGFEAAVAALCERDGCREIEVVGGAGDLGADVVAVAPDGRRVVLQCKQYSPEHKVGSQDVQRFGGTCWTVHGAQLAAVVTTSAFTAPAEEYAAAVGIRCVDGAALRAWAEGAGPAPWGPSVPSD</sequence>
<dbReference type="InterPro" id="IPR052906">
    <property type="entry name" value="Type_IV_Methyl-Rstrct_Enzyme"/>
</dbReference>
<keyword evidence="2" id="KW-0812">Transmembrane</keyword>
<gene>
    <name evidence="4" type="ORF">SAMN05421806_11649</name>
</gene>
<dbReference type="PANTHER" id="PTHR30015:SF6">
    <property type="entry name" value="SLL1429 PROTEIN"/>
    <property type="match status" value="1"/>
</dbReference>
<dbReference type="GO" id="GO:0003677">
    <property type="term" value="F:DNA binding"/>
    <property type="evidence" value="ECO:0007669"/>
    <property type="project" value="InterPro"/>
</dbReference>
<dbReference type="Gene3D" id="3.40.1350.10">
    <property type="match status" value="1"/>
</dbReference>
<evidence type="ECO:0000259" key="3">
    <source>
        <dbReference type="Pfam" id="PF04471"/>
    </source>
</evidence>
<dbReference type="InterPro" id="IPR007560">
    <property type="entry name" value="Restrct_endonuc_IV_Mrr"/>
</dbReference>
<dbReference type="PANTHER" id="PTHR30015">
    <property type="entry name" value="MRR RESTRICTION SYSTEM PROTEIN"/>
    <property type="match status" value="1"/>
</dbReference>
<keyword evidence="2" id="KW-0472">Membrane</keyword>
<dbReference type="Pfam" id="PF04471">
    <property type="entry name" value="Mrr_cat"/>
    <property type="match status" value="1"/>
</dbReference>
<feature type="region of interest" description="Disordered" evidence="1">
    <location>
        <begin position="106"/>
        <end position="129"/>
    </location>
</feature>
<organism evidence="4 5">
    <name type="scientific">Streptomyces indicus</name>
    <dbReference type="NCBI Taxonomy" id="417292"/>
    <lineage>
        <taxon>Bacteria</taxon>
        <taxon>Bacillati</taxon>
        <taxon>Actinomycetota</taxon>
        <taxon>Actinomycetes</taxon>
        <taxon>Kitasatosporales</taxon>
        <taxon>Streptomycetaceae</taxon>
        <taxon>Streptomyces</taxon>
    </lineage>
</organism>
<evidence type="ECO:0000313" key="5">
    <source>
        <dbReference type="Proteomes" id="UP000199155"/>
    </source>
</evidence>
<name>A0A1G9GLA0_9ACTN</name>
<feature type="transmembrane region" description="Helical" evidence="2">
    <location>
        <begin position="50"/>
        <end position="69"/>
    </location>
</feature>
<dbReference type="STRING" id="417292.SAMN05421806_11649"/>
<reference evidence="4 5" key="1">
    <citation type="submission" date="2016-10" db="EMBL/GenBank/DDBJ databases">
        <authorList>
            <person name="de Groot N.N."/>
        </authorList>
    </citation>
    <scope>NUCLEOTIDE SEQUENCE [LARGE SCALE GENOMIC DNA]</scope>
    <source>
        <strain evidence="4 5">CGMCC 4.5727</strain>
    </source>
</reference>
<dbReference type="AlphaFoldDB" id="A0A1G9GLA0"/>
<evidence type="ECO:0000256" key="2">
    <source>
        <dbReference type="SAM" id="Phobius"/>
    </source>
</evidence>
<dbReference type="EMBL" id="FNFF01000016">
    <property type="protein sequence ID" value="SDL01043.1"/>
    <property type="molecule type" value="Genomic_DNA"/>
</dbReference>
<dbReference type="GO" id="GO:0015666">
    <property type="term" value="F:restriction endodeoxyribonuclease activity"/>
    <property type="evidence" value="ECO:0007669"/>
    <property type="project" value="TreeGrafter"/>
</dbReference>
<evidence type="ECO:0000313" key="4">
    <source>
        <dbReference type="EMBL" id="SDL01043.1"/>
    </source>
</evidence>
<protein>
    <submittedName>
        <fullName evidence="4">Restriction system protein</fullName>
    </submittedName>
</protein>
<dbReference type="InterPro" id="IPR011856">
    <property type="entry name" value="tRNA_endonuc-like_dom_sf"/>
</dbReference>